<evidence type="ECO:0000313" key="8">
    <source>
        <dbReference type="Proteomes" id="UP000057181"/>
    </source>
</evidence>
<evidence type="ECO:0000256" key="3">
    <source>
        <dbReference type="ARBA" id="ARBA00023163"/>
    </source>
</evidence>
<protein>
    <submittedName>
        <fullName evidence="6">IclR family transcriptional regulator</fullName>
    </submittedName>
</protein>
<evidence type="ECO:0000256" key="1">
    <source>
        <dbReference type="ARBA" id="ARBA00023015"/>
    </source>
</evidence>
<keyword evidence="3" id="KW-0804">Transcription</keyword>
<evidence type="ECO:0000259" key="5">
    <source>
        <dbReference type="PROSITE" id="PS51078"/>
    </source>
</evidence>
<organism evidence="6 8">
    <name type="scientific">Kocuria flava</name>
    <dbReference type="NCBI Taxonomy" id="446860"/>
    <lineage>
        <taxon>Bacteria</taxon>
        <taxon>Bacillati</taxon>
        <taxon>Actinomycetota</taxon>
        <taxon>Actinomycetes</taxon>
        <taxon>Micrococcales</taxon>
        <taxon>Micrococcaceae</taxon>
        <taxon>Kocuria</taxon>
    </lineage>
</organism>
<dbReference type="SUPFAM" id="SSF55781">
    <property type="entry name" value="GAF domain-like"/>
    <property type="match status" value="1"/>
</dbReference>
<dbReference type="Proteomes" id="UP000321155">
    <property type="component" value="Unassembled WGS sequence"/>
</dbReference>
<reference evidence="7 9" key="2">
    <citation type="submission" date="2019-07" db="EMBL/GenBank/DDBJ databases">
        <title>Whole genome shotgun sequence of Kocuria flava NBRC 107626.</title>
        <authorList>
            <person name="Hosoyama A."/>
            <person name="Uohara A."/>
            <person name="Ohji S."/>
            <person name="Ichikawa N."/>
        </authorList>
    </citation>
    <scope>NUCLEOTIDE SEQUENCE [LARGE SCALE GENOMIC DNA]</scope>
    <source>
        <strain evidence="7 9">NBRC 107626</strain>
    </source>
</reference>
<dbReference type="InterPro" id="IPR005471">
    <property type="entry name" value="Tscrpt_reg_IclR_N"/>
</dbReference>
<evidence type="ECO:0000259" key="4">
    <source>
        <dbReference type="PROSITE" id="PS51077"/>
    </source>
</evidence>
<evidence type="ECO:0000313" key="6">
    <source>
        <dbReference type="EMBL" id="ALU38704.1"/>
    </source>
</evidence>
<dbReference type="OrthoDB" id="4068713at2"/>
<dbReference type="EMBL" id="CP013254">
    <property type="protein sequence ID" value="ALU38704.1"/>
    <property type="molecule type" value="Genomic_DNA"/>
</dbReference>
<accession>A0A0U3HTZ2</accession>
<dbReference type="InterPro" id="IPR029016">
    <property type="entry name" value="GAF-like_dom_sf"/>
</dbReference>
<sequence length="253" mass="27344">MAAERSGTVGKALRVLTLLGEHPGGATAGQVAEDAGYPFSTAYRLLHTLVEEEFATYDPREKRYRLGLRVYQLGRRVAHQRGFEGTAAPILQRLTERTGESSILAVLDGDRFLTVHKVDGPQFRTTTDPGDRGPLHTSAVGKVLLAFSDAPVREELLGRIDLSPRTGHSITDRAELSRQVERIRAQGWAGQQEENDTGMAALGVPVLGPGGRLVAAVALAAPLFRSTLGGLQERLPELRQAAEDLALELPSRP</sequence>
<keyword evidence="1" id="KW-0805">Transcription regulation</keyword>
<dbReference type="Pfam" id="PF09339">
    <property type="entry name" value="HTH_IclR"/>
    <property type="match status" value="1"/>
</dbReference>
<dbReference type="InterPro" id="IPR014757">
    <property type="entry name" value="Tscrpt_reg_IclR_C"/>
</dbReference>
<dbReference type="Pfam" id="PF01614">
    <property type="entry name" value="IclR_C"/>
    <property type="match status" value="1"/>
</dbReference>
<dbReference type="RefSeq" id="WP_058857418.1">
    <property type="nucleotide sequence ID" value="NZ_BJZR01000030.1"/>
</dbReference>
<dbReference type="Gene3D" id="1.10.10.10">
    <property type="entry name" value="Winged helix-like DNA-binding domain superfamily/Winged helix DNA-binding domain"/>
    <property type="match status" value="1"/>
</dbReference>
<name>A0A0U3HTZ2_9MICC</name>
<dbReference type="STRING" id="446860.AS188_01870"/>
<gene>
    <name evidence="6" type="ORF">AS188_01870</name>
    <name evidence="7" type="ORF">KFL01_13820</name>
</gene>
<dbReference type="PROSITE" id="PS51078">
    <property type="entry name" value="ICLR_ED"/>
    <property type="match status" value="1"/>
</dbReference>
<evidence type="ECO:0000313" key="9">
    <source>
        <dbReference type="Proteomes" id="UP000321155"/>
    </source>
</evidence>
<dbReference type="Proteomes" id="UP000057181">
    <property type="component" value="Chromosome"/>
</dbReference>
<evidence type="ECO:0000313" key="7">
    <source>
        <dbReference type="EMBL" id="GEO92076.1"/>
    </source>
</evidence>
<dbReference type="InterPro" id="IPR036388">
    <property type="entry name" value="WH-like_DNA-bd_sf"/>
</dbReference>
<dbReference type="KEGG" id="kfv:AS188_01870"/>
<keyword evidence="9" id="KW-1185">Reference proteome</keyword>
<dbReference type="GO" id="GO:0003677">
    <property type="term" value="F:DNA binding"/>
    <property type="evidence" value="ECO:0007669"/>
    <property type="project" value="UniProtKB-KW"/>
</dbReference>
<evidence type="ECO:0000256" key="2">
    <source>
        <dbReference type="ARBA" id="ARBA00023125"/>
    </source>
</evidence>
<feature type="domain" description="IclR-ED" evidence="5">
    <location>
        <begin position="69"/>
        <end position="251"/>
    </location>
</feature>
<dbReference type="InterPro" id="IPR050707">
    <property type="entry name" value="HTH_MetabolicPath_Reg"/>
</dbReference>
<dbReference type="PANTHER" id="PTHR30136:SF35">
    <property type="entry name" value="HTH-TYPE TRANSCRIPTIONAL REGULATOR RV1719"/>
    <property type="match status" value="1"/>
</dbReference>
<dbReference type="EMBL" id="BJZR01000030">
    <property type="protein sequence ID" value="GEO92076.1"/>
    <property type="molecule type" value="Genomic_DNA"/>
</dbReference>
<dbReference type="SMART" id="SM00346">
    <property type="entry name" value="HTH_ICLR"/>
    <property type="match status" value="1"/>
</dbReference>
<reference evidence="6 8" key="1">
    <citation type="submission" date="2015-11" db="EMBL/GenBank/DDBJ databases">
        <title>Complete Genome Sequence of Kocuria flava strain HO-9041.</title>
        <authorList>
            <person name="Zhou M."/>
            <person name="Dai J."/>
        </authorList>
    </citation>
    <scope>NUCLEOTIDE SEQUENCE [LARGE SCALE GENOMIC DNA]</scope>
    <source>
        <strain evidence="6 8">HO-9041</strain>
    </source>
</reference>
<dbReference type="PANTHER" id="PTHR30136">
    <property type="entry name" value="HELIX-TURN-HELIX TRANSCRIPTIONAL REGULATOR, ICLR FAMILY"/>
    <property type="match status" value="1"/>
</dbReference>
<dbReference type="PROSITE" id="PS51077">
    <property type="entry name" value="HTH_ICLR"/>
    <property type="match status" value="1"/>
</dbReference>
<dbReference type="SUPFAM" id="SSF46785">
    <property type="entry name" value="Winged helix' DNA-binding domain"/>
    <property type="match status" value="1"/>
</dbReference>
<dbReference type="GO" id="GO:0003700">
    <property type="term" value="F:DNA-binding transcription factor activity"/>
    <property type="evidence" value="ECO:0007669"/>
    <property type="project" value="TreeGrafter"/>
</dbReference>
<feature type="domain" description="HTH iclR-type" evidence="4">
    <location>
        <begin position="6"/>
        <end position="68"/>
    </location>
</feature>
<proteinExistence type="predicted"/>
<dbReference type="Gene3D" id="3.30.450.40">
    <property type="match status" value="1"/>
</dbReference>
<dbReference type="GO" id="GO:0045892">
    <property type="term" value="P:negative regulation of DNA-templated transcription"/>
    <property type="evidence" value="ECO:0007669"/>
    <property type="project" value="TreeGrafter"/>
</dbReference>
<dbReference type="InterPro" id="IPR036390">
    <property type="entry name" value="WH_DNA-bd_sf"/>
</dbReference>
<dbReference type="AlphaFoldDB" id="A0A0U3HTZ2"/>
<keyword evidence="2" id="KW-0238">DNA-binding</keyword>